<name>A0ABR1FZS4_AURAN</name>
<proteinExistence type="predicted"/>
<accession>A0ABR1FZS4</accession>
<protein>
    <submittedName>
        <fullName evidence="1">Uncharacterized protein</fullName>
    </submittedName>
</protein>
<reference evidence="1 2" key="1">
    <citation type="submission" date="2024-03" db="EMBL/GenBank/DDBJ databases">
        <title>Aureococcus anophagefferens CCMP1851 and Kratosvirus quantuckense: Draft genome of a second virus-susceptible host strain in the model system.</title>
        <authorList>
            <person name="Chase E."/>
            <person name="Truchon A.R."/>
            <person name="Schepens W."/>
            <person name="Wilhelm S.W."/>
        </authorList>
    </citation>
    <scope>NUCLEOTIDE SEQUENCE [LARGE SCALE GENOMIC DNA]</scope>
    <source>
        <strain evidence="1 2">CCMP1851</strain>
    </source>
</reference>
<evidence type="ECO:0000313" key="2">
    <source>
        <dbReference type="Proteomes" id="UP001363151"/>
    </source>
</evidence>
<dbReference type="EMBL" id="JBBJCI010000176">
    <property type="protein sequence ID" value="KAK7241616.1"/>
    <property type="molecule type" value="Genomic_DNA"/>
</dbReference>
<evidence type="ECO:0000313" key="1">
    <source>
        <dbReference type="EMBL" id="KAK7241616.1"/>
    </source>
</evidence>
<comment type="caution">
    <text evidence="1">The sequence shown here is derived from an EMBL/GenBank/DDBJ whole genome shotgun (WGS) entry which is preliminary data.</text>
</comment>
<sequence length="296" mass="32926">MSCAAGNYGLGSFRNFVLPLRKLGAYAGDVALFVLNVDAKSRAWLAGEKVDLVFVELAKCVKLQGNCATDEKWGDGIPVGLQRFRYYLDYVRAHPGYDLVLWSDFRDAFFQRNPFDDFRGDAQGKDLLFFGEHTVRPLSATSGKGLFTRAWVEGCYGKVLTPDVTPEGAPVLCSGNVMGTGAAVLAYLEAYLANVDAQDGNANWHCWRDYGIDQGHHNYMAYVKYPKTEFAVAPYDAGPAYTAGQVMHVPEDLKRDAAGYVLRADGRRAALVHQYDRHPVLSRFYDRVVRDLVEKA</sequence>
<dbReference type="Proteomes" id="UP001363151">
    <property type="component" value="Unassembled WGS sequence"/>
</dbReference>
<organism evidence="1 2">
    <name type="scientific">Aureococcus anophagefferens</name>
    <name type="common">Harmful bloom alga</name>
    <dbReference type="NCBI Taxonomy" id="44056"/>
    <lineage>
        <taxon>Eukaryota</taxon>
        <taxon>Sar</taxon>
        <taxon>Stramenopiles</taxon>
        <taxon>Ochrophyta</taxon>
        <taxon>Pelagophyceae</taxon>
        <taxon>Pelagomonadales</taxon>
        <taxon>Pelagomonadaceae</taxon>
        <taxon>Aureococcus</taxon>
    </lineage>
</organism>
<keyword evidence="2" id="KW-1185">Reference proteome</keyword>
<gene>
    <name evidence="1" type="ORF">SO694_0028805</name>
</gene>